<name>A0A1M6PV75_9FIRM</name>
<gene>
    <name evidence="1" type="ORF">SAMN02745123_00729</name>
</gene>
<dbReference type="EMBL" id="FRAR01000007">
    <property type="protein sequence ID" value="SHK11849.1"/>
    <property type="molecule type" value="Genomic_DNA"/>
</dbReference>
<dbReference type="Proteomes" id="UP000183997">
    <property type="component" value="Unassembled WGS sequence"/>
</dbReference>
<reference evidence="2" key="1">
    <citation type="submission" date="2016-11" db="EMBL/GenBank/DDBJ databases">
        <authorList>
            <person name="Varghese N."/>
            <person name="Submissions S."/>
        </authorList>
    </citation>
    <scope>NUCLEOTIDE SEQUENCE [LARGE SCALE GENOMIC DNA]</scope>
    <source>
        <strain evidence="2">DSM 10349</strain>
    </source>
</reference>
<protein>
    <submittedName>
        <fullName evidence="1">Uncharacterized protein</fullName>
    </submittedName>
</protein>
<accession>A0A1M6PV75</accession>
<dbReference type="AlphaFoldDB" id="A0A1M6PV75"/>
<evidence type="ECO:0000313" key="1">
    <source>
        <dbReference type="EMBL" id="SHK11849.1"/>
    </source>
</evidence>
<sequence length="69" mass="8018">MIKLRIRFNNGRGLLRRPLILMSWGLSYDDREQLQTFGSGGNLRRNDALSDHRWKEEKSVSMLAVETAI</sequence>
<dbReference type="STRING" id="1121421.SAMN02745123_00729"/>
<keyword evidence="2" id="KW-1185">Reference proteome</keyword>
<dbReference type="RefSeq" id="WP_139257225.1">
    <property type="nucleotide sequence ID" value="NZ_FRAR01000007.1"/>
</dbReference>
<organism evidence="1 2">
    <name type="scientific">Desulforamulus aeronauticus DSM 10349</name>
    <dbReference type="NCBI Taxonomy" id="1121421"/>
    <lineage>
        <taxon>Bacteria</taxon>
        <taxon>Bacillati</taxon>
        <taxon>Bacillota</taxon>
        <taxon>Clostridia</taxon>
        <taxon>Eubacteriales</taxon>
        <taxon>Peptococcaceae</taxon>
        <taxon>Desulforamulus</taxon>
    </lineage>
</organism>
<proteinExistence type="predicted"/>
<evidence type="ECO:0000313" key="2">
    <source>
        <dbReference type="Proteomes" id="UP000183997"/>
    </source>
</evidence>